<dbReference type="InterPro" id="IPR023753">
    <property type="entry name" value="FAD/NAD-binding_dom"/>
</dbReference>
<comment type="caution">
    <text evidence="7">The sequence shown here is derived from an EMBL/GenBank/DDBJ whole genome shotgun (WGS) entry which is preliminary data.</text>
</comment>
<dbReference type="Proteomes" id="UP000276588">
    <property type="component" value="Unassembled WGS sequence"/>
</dbReference>
<dbReference type="Gene3D" id="3.50.50.100">
    <property type="match status" value="1"/>
</dbReference>
<evidence type="ECO:0000256" key="3">
    <source>
        <dbReference type="ARBA" id="ARBA00022630"/>
    </source>
</evidence>
<comment type="similarity">
    <text evidence="2">Belongs to the NADH dehydrogenase family.</text>
</comment>
<dbReference type="InterPro" id="IPR036188">
    <property type="entry name" value="FAD/NAD-bd_sf"/>
</dbReference>
<dbReference type="RefSeq" id="WP_120102981.1">
    <property type="nucleotide sequence ID" value="NZ_QKNY01000013.1"/>
</dbReference>
<keyword evidence="8" id="KW-1185">Reference proteome</keyword>
<sequence>MSANVVVVGAGYAGAGTVKSFEDEIDEGEAELTWISEHDYHLVLHETHRVIRNPEVESKVAIPVDEIKSPSTNFIRDRVTDIDTGEQTLELQDGDPVDYDYLLLAVGSSTAFFGIDGLEEHALTLKSLDDAREIHEAVRTAGEDATQSEPAQVLVGGAGLSGIQIAGEIAGYRDDTHAPIDIKLIEGLDEIFPGNDPEVQGALRKRLLNRDIEILTGDFISEVDDELVHLGDDESMPYDVLVWAGGITGRETVANSDLDKDERSKRVHAESNFQTSDDRVFAIGDTALIDQGNDEQAPPTAEAAWTAAEVAGENLVRALRGAPLKSWQHKDKGTAISVGEDAVAHDVMGIPINTFGGVAARTLKKAIAARWIAEVSSTKRAISAWSDM</sequence>
<dbReference type="GO" id="GO:0019646">
    <property type="term" value="P:aerobic electron transport chain"/>
    <property type="evidence" value="ECO:0007669"/>
    <property type="project" value="TreeGrafter"/>
</dbReference>
<keyword evidence="3" id="KW-0285">Flavoprotein</keyword>
<dbReference type="EMBL" id="QKNY01000013">
    <property type="protein sequence ID" value="RJX42731.1"/>
    <property type="molecule type" value="Genomic_DNA"/>
</dbReference>
<evidence type="ECO:0000256" key="5">
    <source>
        <dbReference type="ARBA" id="ARBA00023002"/>
    </source>
</evidence>
<accession>A0A3A6PT93</accession>
<dbReference type="PANTHER" id="PTHR42913:SF3">
    <property type="entry name" value="64 KDA MITOCHONDRIAL NADH DEHYDROGENASE (EUROFUNG)"/>
    <property type="match status" value="1"/>
</dbReference>
<comment type="cofactor">
    <cofactor evidence="1">
        <name>FAD</name>
        <dbReference type="ChEBI" id="CHEBI:57692"/>
    </cofactor>
</comment>
<evidence type="ECO:0000313" key="8">
    <source>
        <dbReference type="Proteomes" id="UP000276588"/>
    </source>
</evidence>
<evidence type="ECO:0000256" key="1">
    <source>
        <dbReference type="ARBA" id="ARBA00001974"/>
    </source>
</evidence>
<dbReference type="SUPFAM" id="SSF51905">
    <property type="entry name" value="FAD/NAD(P)-binding domain"/>
    <property type="match status" value="2"/>
</dbReference>
<proteinExistence type="inferred from homology"/>
<dbReference type="PRINTS" id="PR00368">
    <property type="entry name" value="FADPNR"/>
</dbReference>
<dbReference type="AlphaFoldDB" id="A0A3A6PT93"/>
<keyword evidence="5" id="KW-0560">Oxidoreductase</keyword>
<name>A0A3A6PT93_9EURY</name>
<dbReference type="PANTHER" id="PTHR42913">
    <property type="entry name" value="APOPTOSIS-INDUCING FACTOR 1"/>
    <property type="match status" value="1"/>
</dbReference>
<evidence type="ECO:0000256" key="4">
    <source>
        <dbReference type="ARBA" id="ARBA00022827"/>
    </source>
</evidence>
<gene>
    <name evidence="7" type="ORF">DM826_08535</name>
</gene>
<reference evidence="7 8" key="1">
    <citation type="submission" date="2018-06" db="EMBL/GenBank/DDBJ databases">
        <title>Halonotius sp. F13-13 a new haloarchaeeon isolated from a solar saltern from Isla Cristina, Huelva, Spain.</title>
        <authorList>
            <person name="Duran-Viseras A."/>
            <person name="Sanchez-Porro C."/>
            <person name="Ventosa A."/>
        </authorList>
    </citation>
    <scope>NUCLEOTIDE SEQUENCE [LARGE SCALE GENOMIC DNA]</scope>
    <source>
        <strain evidence="7 8">F13-13</strain>
    </source>
</reference>
<evidence type="ECO:0000259" key="6">
    <source>
        <dbReference type="Pfam" id="PF07992"/>
    </source>
</evidence>
<organism evidence="7 8">
    <name type="scientific">Halonotius aquaticus</name>
    <dbReference type="NCBI Taxonomy" id="2216978"/>
    <lineage>
        <taxon>Archaea</taxon>
        <taxon>Methanobacteriati</taxon>
        <taxon>Methanobacteriota</taxon>
        <taxon>Stenosarchaea group</taxon>
        <taxon>Halobacteria</taxon>
        <taxon>Halobacteriales</taxon>
        <taxon>Haloferacaceae</taxon>
        <taxon>Halonotius</taxon>
    </lineage>
</organism>
<dbReference type="OrthoDB" id="6639at2157"/>
<dbReference type="Pfam" id="PF07992">
    <property type="entry name" value="Pyr_redox_2"/>
    <property type="match status" value="1"/>
</dbReference>
<dbReference type="InterPro" id="IPR051169">
    <property type="entry name" value="NADH-Q_oxidoreductase"/>
</dbReference>
<evidence type="ECO:0000256" key="2">
    <source>
        <dbReference type="ARBA" id="ARBA00005272"/>
    </source>
</evidence>
<evidence type="ECO:0000313" key="7">
    <source>
        <dbReference type="EMBL" id="RJX42731.1"/>
    </source>
</evidence>
<protein>
    <submittedName>
        <fullName evidence="7">NAD(P)/FAD-dependent oxidoreductase</fullName>
    </submittedName>
</protein>
<keyword evidence="4" id="KW-0274">FAD</keyword>
<dbReference type="GO" id="GO:0003955">
    <property type="term" value="F:NAD(P)H dehydrogenase (quinone) activity"/>
    <property type="evidence" value="ECO:0007669"/>
    <property type="project" value="TreeGrafter"/>
</dbReference>
<feature type="domain" description="FAD/NAD(P)-binding" evidence="6">
    <location>
        <begin position="4"/>
        <end position="306"/>
    </location>
</feature>